<keyword evidence="2" id="KW-1185">Reference proteome</keyword>
<dbReference type="Gramene" id="PRQ24146">
    <property type="protein sequence ID" value="PRQ24146"/>
    <property type="gene ID" value="RchiOBHm_Chr6g0269191"/>
</dbReference>
<dbReference type="PANTHER" id="PTHR31060">
    <property type="entry name" value="OSJNBA0011J08.25 PROTEIN-RELATED"/>
    <property type="match status" value="1"/>
</dbReference>
<evidence type="ECO:0000313" key="2">
    <source>
        <dbReference type="Proteomes" id="UP000238479"/>
    </source>
</evidence>
<dbReference type="AlphaFoldDB" id="A0A2P6PQG4"/>
<name>A0A2P6PQG4_ROSCH</name>
<organism evidence="1 2">
    <name type="scientific">Rosa chinensis</name>
    <name type="common">China rose</name>
    <dbReference type="NCBI Taxonomy" id="74649"/>
    <lineage>
        <taxon>Eukaryota</taxon>
        <taxon>Viridiplantae</taxon>
        <taxon>Streptophyta</taxon>
        <taxon>Embryophyta</taxon>
        <taxon>Tracheophyta</taxon>
        <taxon>Spermatophyta</taxon>
        <taxon>Magnoliopsida</taxon>
        <taxon>eudicotyledons</taxon>
        <taxon>Gunneridae</taxon>
        <taxon>Pentapetalae</taxon>
        <taxon>rosids</taxon>
        <taxon>fabids</taxon>
        <taxon>Rosales</taxon>
        <taxon>Rosaceae</taxon>
        <taxon>Rosoideae</taxon>
        <taxon>Rosoideae incertae sedis</taxon>
        <taxon>Rosa</taxon>
    </lineage>
</organism>
<dbReference type="Proteomes" id="UP000238479">
    <property type="component" value="Chromosome 6"/>
</dbReference>
<dbReference type="PANTHER" id="PTHR31060:SF4">
    <property type="entry name" value="1,8-CINEOLE SYNTHASE"/>
    <property type="match status" value="1"/>
</dbReference>
<dbReference type="OrthoDB" id="678132at2759"/>
<sequence>MMESSSSITPLLFRNLVTSLLLLAENSICSLAQKHKALELIRCVFVSSFLFFLRLLLSLNPRSTNNNESPYSILYDYKDKPPKKGIGGRNHKYMPAAISGDDDGSGSDTAIARALSQLLSIVNNIPVSSRKYQGVRSLAENVIYDNQREGVEALRQVNRTVLSAAFSRTLSQLEAAATLEQQQGGEGGGDGDIDGLDSGHHHWIVRAVRSVAGVVWTKGVSSGGSRSSAEKLAAELLWLAETMAACGFAKESVRRWASASSMARLSLSAEPRLQASLVKITALLLKYAKDMGVDEDDDNESTKDQQERKQAKMQMQMQMLVLWIPLLCTASNGTDVPVLSISERAELERVLEETIEKLAEEDQERVLSLWLHQFTYCSSSDWPNLHASYARWCNASRKHLLIHNS</sequence>
<accession>A0A2P6PQG4</accession>
<dbReference type="InterPro" id="IPR038920">
    <property type="entry name" value="At3g05675-like"/>
</dbReference>
<dbReference type="UniPathway" id="UPA00143"/>
<dbReference type="STRING" id="74649.A0A2P6PQG4"/>
<evidence type="ECO:0008006" key="3">
    <source>
        <dbReference type="Google" id="ProtNLM"/>
    </source>
</evidence>
<proteinExistence type="predicted"/>
<evidence type="ECO:0000313" key="1">
    <source>
        <dbReference type="EMBL" id="PRQ24146.1"/>
    </source>
</evidence>
<gene>
    <name evidence="1" type="ORF">RchiOBHm_Chr6g0269191</name>
</gene>
<comment type="caution">
    <text evidence="1">The sequence shown here is derived from an EMBL/GenBank/DDBJ whole genome shotgun (WGS) entry which is preliminary data.</text>
</comment>
<dbReference type="OMA" id="YCSSSDW"/>
<dbReference type="EMBL" id="PDCK01000044">
    <property type="protein sequence ID" value="PRQ24146.1"/>
    <property type="molecule type" value="Genomic_DNA"/>
</dbReference>
<dbReference type="GO" id="GO:0016567">
    <property type="term" value="P:protein ubiquitination"/>
    <property type="evidence" value="ECO:0007669"/>
    <property type="project" value="UniProtKB-UniPathway"/>
</dbReference>
<reference evidence="1 2" key="1">
    <citation type="journal article" date="2018" name="Nat. Genet.">
        <title>The Rosa genome provides new insights in the design of modern roses.</title>
        <authorList>
            <person name="Bendahmane M."/>
        </authorList>
    </citation>
    <scope>NUCLEOTIDE SEQUENCE [LARGE SCALE GENOMIC DNA]</scope>
    <source>
        <strain evidence="2">cv. Old Blush</strain>
    </source>
</reference>
<protein>
    <recommendedName>
        <fullName evidence="3">1,8-cineole synthase</fullName>
    </recommendedName>
</protein>